<feature type="domain" description="Pyridoxamine 5'-phosphate oxidase N-terminal" evidence="2">
    <location>
        <begin position="12"/>
        <end position="104"/>
    </location>
</feature>
<dbReference type="Pfam" id="PF01243">
    <property type="entry name" value="PNPOx_N"/>
    <property type="match status" value="1"/>
</dbReference>
<dbReference type="InterPro" id="IPR012349">
    <property type="entry name" value="Split_barrel_FMN-bd"/>
</dbReference>
<dbReference type="GO" id="GO:0070967">
    <property type="term" value="F:coenzyme F420 binding"/>
    <property type="evidence" value="ECO:0007669"/>
    <property type="project" value="TreeGrafter"/>
</dbReference>
<evidence type="ECO:0000313" key="4">
    <source>
        <dbReference type="Proteomes" id="UP000277094"/>
    </source>
</evidence>
<comment type="caution">
    <text evidence="3">The sequence shown here is derived from an EMBL/GenBank/DDBJ whole genome shotgun (WGS) entry which is preliminary data.</text>
</comment>
<dbReference type="SUPFAM" id="SSF50475">
    <property type="entry name" value="FMN-binding split barrel"/>
    <property type="match status" value="1"/>
</dbReference>
<dbReference type="RefSeq" id="WP_123234047.1">
    <property type="nucleotide sequence ID" value="NZ_RJSG01000002.1"/>
</dbReference>
<accession>A0A3N0DV97</accession>
<dbReference type="Gene3D" id="2.30.110.10">
    <property type="entry name" value="Electron Transport, Fmn-binding Protein, Chain A"/>
    <property type="match status" value="1"/>
</dbReference>
<dbReference type="EMBL" id="RJSG01000002">
    <property type="protein sequence ID" value="RNL79545.1"/>
    <property type="molecule type" value="Genomic_DNA"/>
</dbReference>
<name>A0A3N0DV97_9ACTN</name>
<dbReference type="InterPro" id="IPR011576">
    <property type="entry name" value="Pyridox_Oxase_N"/>
</dbReference>
<dbReference type="PANTHER" id="PTHR35176">
    <property type="entry name" value="HEME OXYGENASE HI_0854-RELATED"/>
    <property type="match status" value="1"/>
</dbReference>
<dbReference type="PANTHER" id="PTHR35176:SF6">
    <property type="entry name" value="HEME OXYGENASE HI_0854-RELATED"/>
    <property type="match status" value="1"/>
</dbReference>
<dbReference type="InterPro" id="IPR052019">
    <property type="entry name" value="F420H2_bilvrd_red/Heme_oxyg"/>
</dbReference>
<dbReference type="OrthoDB" id="158738at2"/>
<dbReference type="AlphaFoldDB" id="A0A3N0DV97"/>
<reference evidence="3 4" key="1">
    <citation type="submission" date="2018-11" db="EMBL/GenBank/DDBJ databases">
        <authorList>
            <person name="Li F."/>
        </authorList>
    </citation>
    <scope>NUCLEOTIDE SEQUENCE [LARGE SCALE GENOMIC DNA]</scope>
    <source>
        <strain evidence="3 4">KIS18-7</strain>
    </source>
</reference>
<dbReference type="GO" id="GO:0016627">
    <property type="term" value="F:oxidoreductase activity, acting on the CH-CH group of donors"/>
    <property type="evidence" value="ECO:0007669"/>
    <property type="project" value="TreeGrafter"/>
</dbReference>
<evidence type="ECO:0000259" key="2">
    <source>
        <dbReference type="Pfam" id="PF01243"/>
    </source>
</evidence>
<dbReference type="GO" id="GO:0005829">
    <property type="term" value="C:cytosol"/>
    <property type="evidence" value="ECO:0007669"/>
    <property type="project" value="TreeGrafter"/>
</dbReference>
<evidence type="ECO:0000313" key="3">
    <source>
        <dbReference type="EMBL" id="RNL79545.1"/>
    </source>
</evidence>
<keyword evidence="4" id="KW-1185">Reference proteome</keyword>
<sequence length="158" mass="17472">MAAGRDAVKLTDEELTEFLDTNMKVQVATNGPDGFPHLTTLFYVMVDGQMFFWTYGKSQKILNLRRDPRITCLVEDGTDYFELRGATIFGKARLIEDFDTLVDLGGRVATLMAGGADLGEFGDQIVQGQARKRVGVIVEPEKIASWDHRKMTAPPGGN</sequence>
<gene>
    <name evidence="3" type="ORF">EFL95_11235</name>
</gene>
<proteinExistence type="predicted"/>
<dbReference type="Proteomes" id="UP000277094">
    <property type="component" value="Unassembled WGS sequence"/>
</dbReference>
<organism evidence="3 4">
    <name type="scientific">Nocardioides marmorisolisilvae</name>
    <dbReference type="NCBI Taxonomy" id="1542737"/>
    <lineage>
        <taxon>Bacteria</taxon>
        <taxon>Bacillati</taxon>
        <taxon>Actinomycetota</taxon>
        <taxon>Actinomycetes</taxon>
        <taxon>Propionibacteriales</taxon>
        <taxon>Nocardioidaceae</taxon>
        <taxon>Nocardioides</taxon>
    </lineage>
</organism>
<protein>
    <submittedName>
        <fullName evidence="3">Pyridoxamine 5'-phosphate oxidase</fullName>
    </submittedName>
</protein>
<evidence type="ECO:0000256" key="1">
    <source>
        <dbReference type="ARBA" id="ARBA00023002"/>
    </source>
</evidence>
<keyword evidence="1" id="KW-0560">Oxidoreductase</keyword>